<dbReference type="KEGG" id="mpsy:CEK71_15040"/>
<dbReference type="OrthoDB" id="5659946at2"/>
<gene>
    <name evidence="2" type="ORF">CEK71_15040</name>
</gene>
<evidence type="ECO:0008006" key="4">
    <source>
        <dbReference type="Google" id="ProtNLM"/>
    </source>
</evidence>
<keyword evidence="1" id="KW-1133">Transmembrane helix</keyword>
<keyword evidence="3" id="KW-1185">Reference proteome</keyword>
<dbReference type="Proteomes" id="UP000197019">
    <property type="component" value="Chromosome"/>
</dbReference>
<feature type="transmembrane region" description="Helical" evidence="1">
    <location>
        <begin position="233"/>
        <end position="253"/>
    </location>
</feature>
<feature type="transmembrane region" description="Helical" evidence="1">
    <location>
        <begin position="101"/>
        <end position="122"/>
    </location>
</feature>
<evidence type="ECO:0000313" key="2">
    <source>
        <dbReference type="EMBL" id="ASF47279.1"/>
    </source>
</evidence>
<reference evidence="2 3" key="1">
    <citation type="submission" date="2017-06" db="EMBL/GenBank/DDBJ databases">
        <title>Genome Sequencing of the methanotroph Methylovulum psychrotolerants str. HV10-M2 isolated from a high-altitude environment.</title>
        <authorList>
            <person name="Mateos-Rivera A."/>
        </authorList>
    </citation>
    <scope>NUCLEOTIDE SEQUENCE [LARGE SCALE GENOMIC DNA]</scope>
    <source>
        <strain evidence="2 3">HV10_M2</strain>
    </source>
</reference>
<feature type="transmembrane region" description="Helical" evidence="1">
    <location>
        <begin position="53"/>
        <end position="71"/>
    </location>
</feature>
<feature type="transmembrane region" description="Helical" evidence="1">
    <location>
        <begin position="265"/>
        <end position="290"/>
    </location>
</feature>
<sequence>MNFLAAYIMRGRVQAMAVASSLALLSLLFPPVSIVSSASVALVTLRRGATEGLYVLGCSSLVAGLLGWGLFGDFQFALLYVLALWLPVWLIGIILREGRQLSVAVEIAVLLGALAVAGCYVFNPEISATWLTVFGRMMDPANLPPDAPIADFKHTAAIISHYMTGIVATGSVFSLLFGLFLGRWWQANLYNPGGFKTEYLALRMPTRFAAASLLVIAAAQASSGVLSEAAWNISVLLLVLYGIVGTAVLHALFAGMKLARFTVPMLYITLFLIPHAILLAAVVGLADAWLNLRKHQSKHTTPKA</sequence>
<evidence type="ECO:0000256" key="1">
    <source>
        <dbReference type="SAM" id="Phobius"/>
    </source>
</evidence>
<feature type="transmembrane region" description="Helical" evidence="1">
    <location>
        <begin position="78"/>
        <end position="95"/>
    </location>
</feature>
<name>A0A1Z4C1A6_9GAMM</name>
<feature type="transmembrane region" description="Helical" evidence="1">
    <location>
        <begin position="205"/>
        <end position="226"/>
    </location>
</feature>
<proteinExistence type="predicted"/>
<feature type="transmembrane region" description="Helical" evidence="1">
    <location>
        <begin position="162"/>
        <end position="185"/>
    </location>
</feature>
<keyword evidence="1" id="KW-0812">Transmembrane</keyword>
<organism evidence="2 3">
    <name type="scientific">Methylovulum psychrotolerans</name>
    <dbReference type="NCBI Taxonomy" id="1704499"/>
    <lineage>
        <taxon>Bacteria</taxon>
        <taxon>Pseudomonadati</taxon>
        <taxon>Pseudomonadota</taxon>
        <taxon>Gammaproteobacteria</taxon>
        <taxon>Methylococcales</taxon>
        <taxon>Methylococcaceae</taxon>
        <taxon>Methylovulum</taxon>
    </lineage>
</organism>
<dbReference type="AlphaFoldDB" id="A0A1Z4C1A6"/>
<accession>A0A1Z4C1A6</accession>
<protein>
    <recommendedName>
        <fullName evidence="4">DUF2232 domain-containing protein</fullName>
    </recommendedName>
</protein>
<evidence type="ECO:0000313" key="3">
    <source>
        <dbReference type="Proteomes" id="UP000197019"/>
    </source>
</evidence>
<keyword evidence="1" id="KW-0472">Membrane</keyword>
<dbReference type="EMBL" id="CP022129">
    <property type="protein sequence ID" value="ASF47279.1"/>
    <property type="molecule type" value="Genomic_DNA"/>
</dbReference>